<dbReference type="SFLD" id="SFLDS00003">
    <property type="entry name" value="Haloacid_Dehalogenase"/>
    <property type="match status" value="1"/>
</dbReference>
<gene>
    <name evidence="1" type="ORF">SFOMI_3999</name>
</gene>
<dbReference type="GO" id="GO:0033883">
    <property type="term" value="F:pyridoxal phosphatase activity"/>
    <property type="evidence" value="ECO:0007669"/>
    <property type="project" value="UniProtKB-EC"/>
</dbReference>
<name>A0A292ZKN6_SPHSA</name>
<dbReference type="NCBIfam" id="TIGR01509">
    <property type="entry name" value="HAD-SF-IA-v3"/>
    <property type="match status" value="1"/>
</dbReference>
<dbReference type="InterPro" id="IPR023214">
    <property type="entry name" value="HAD_sf"/>
</dbReference>
<proteinExistence type="predicted"/>
<dbReference type="SUPFAM" id="SSF56784">
    <property type="entry name" value="HAD-like"/>
    <property type="match status" value="1"/>
</dbReference>
<dbReference type="Proteomes" id="UP000221538">
    <property type="component" value="Unassembled WGS sequence"/>
</dbReference>
<reference evidence="1 2" key="2">
    <citation type="journal article" date="2013" name="Environ. Sci. Technol.">
        <title>The 4-tert-butylphenol-utilizing bacterium Sphingobium fuliginis OMI can degrade bisphenols via phenolic ring hydroxylation and meta-cleavage pathway.</title>
        <authorList>
            <person name="Ogata Y."/>
            <person name="Goda S."/>
            <person name="Toyama T."/>
            <person name="Sei K."/>
            <person name="Ike M."/>
        </authorList>
    </citation>
    <scope>NUCLEOTIDE SEQUENCE [LARGE SCALE GENOMIC DNA]</scope>
    <source>
        <strain evidence="1 2">OMI</strain>
    </source>
</reference>
<dbReference type="EMBL" id="BEWI01000032">
    <property type="protein sequence ID" value="GAY23429.1"/>
    <property type="molecule type" value="Genomic_DNA"/>
</dbReference>
<dbReference type="NCBIfam" id="TIGR01993">
    <property type="entry name" value="Pyr-5-nucltdase"/>
    <property type="match status" value="1"/>
</dbReference>
<organism evidence="1 2">
    <name type="scientific">Sphingobium fuliginis (strain ATCC 27551)</name>
    <dbReference type="NCBI Taxonomy" id="336203"/>
    <lineage>
        <taxon>Bacteria</taxon>
        <taxon>Pseudomonadati</taxon>
        <taxon>Pseudomonadota</taxon>
        <taxon>Alphaproteobacteria</taxon>
        <taxon>Sphingomonadales</taxon>
        <taxon>Sphingomonadaceae</taxon>
        <taxon>Sphingobium</taxon>
    </lineage>
</organism>
<accession>A0A292ZKN6</accession>
<dbReference type="InterPro" id="IPR010237">
    <property type="entry name" value="Pyr-5-nucltdase"/>
</dbReference>
<protein>
    <submittedName>
        <fullName evidence="1">Pyridoxal-5'-phosphate phosphatase</fullName>
        <ecNumber evidence="1">3.1.3.74</ecNumber>
    </submittedName>
</protein>
<dbReference type="RefSeq" id="WP_099186396.1">
    <property type="nucleotide sequence ID" value="NZ_BEWI01000032.1"/>
</dbReference>
<dbReference type="InterPro" id="IPR036412">
    <property type="entry name" value="HAD-like_sf"/>
</dbReference>
<sequence length="223" mass="24948">MRADLAHVDTWIFDLDNTLYPAKADLFALIDVKMGEFIQGLLGCDPVVAKETQKRYFLEHGTTLSGLMHHHGIEPHAFLDYVHDISMDRLEVDEALNAHIAALPGRRLIFTNGDGAYATRVLDKLGLTGAFELIHDIHACQYVPKPNPSGYAELCRVHHVEPGRAAFFEDMARNLRPAKAIGMTTIWVNNGSEAGNHEHHPDFIDFETDHLTPFLADIFGEQP</sequence>
<dbReference type="PANTHER" id="PTHR12725">
    <property type="entry name" value="HALOACID DEHALOGENASE-LIKE HYDROLASE"/>
    <property type="match status" value="1"/>
</dbReference>
<dbReference type="Gene3D" id="1.10.150.450">
    <property type="match status" value="1"/>
</dbReference>
<dbReference type="Pfam" id="PF00702">
    <property type="entry name" value="Hydrolase"/>
    <property type="match status" value="1"/>
</dbReference>
<dbReference type="PANTHER" id="PTHR12725:SF117">
    <property type="entry name" value="HALOACID DEHALOGENASE-LIKE HYDROLASE"/>
    <property type="match status" value="1"/>
</dbReference>
<dbReference type="SFLD" id="SFLDG01129">
    <property type="entry name" value="C1.5:_HAD__Beta-PGM__Phosphata"/>
    <property type="match status" value="1"/>
</dbReference>
<dbReference type="InterPro" id="IPR006439">
    <property type="entry name" value="HAD-SF_hydro_IA"/>
</dbReference>
<reference evidence="1 2" key="1">
    <citation type="journal article" date="2013" name="Biodegradation">
        <title>Occurrence of 4-tert-butylphenol (4-t-BP) biodegradation in an aquatic sample caused by the presence of Spirodela polyrrhiza and isolation of a 4-t-BP-utilizing bacterium.</title>
        <authorList>
            <person name="Ogata Y."/>
            <person name="Toyama T."/>
            <person name="Yu N."/>
            <person name="Wang X."/>
            <person name="Sei K."/>
            <person name="Ike M."/>
        </authorList>
    </citation>
    <scope>NUCLEOTIDE SEQUENCE [LARGE SCALE GENOMIC DNA]</scope>
    <source>
        <strain evidence="1 2">OMI</strain>
    </source>
</reference>
<dbReference type="SFLD" id="SFLDG01132">
    <property type="entry name" value="C1.5.3:_5'-Nucleotidase_Like"/>
    <property type="match status" value="1"/>
</dbReference>
<dbReference type="Gene3D" id="3.40.50.1000">
    <property type="entry name" value="HAD superfamily/HAD-like"/>
    <property type="match status" value="1"/>
</dbReference>
<dbReference type="EC" id="3.1.3.74" evidence="1"/>
<keyword evidence="1" id="KW-0378">Hydrolase</keyword>
<dbReference type="AlphaFoldDB" id="A0A292ZKN6"/>
<evidence type="ECO:0000313" key="1">
    <source>
        <dbReference type="EMBL" id="GAY23429.1"/>
    </source>
</evidence>
<evidence type="ECO:0000313" key="2">
    <source>
        <dbReference type="Proteomes" id="UP000221538"/>
    </source>
</evidence>
<comment type="caution">
    <text evidence="1">The sequence shown here is derived from an EMBL/GenBank/DDBJ whole genome shotgun (WGS) entry which is preliminary data.</text>
</comment>